<proteinExistence type="inferred from homology"/>
<organism evidence="9 10">
    <name type="scientific">Trematosphaeria pertusa</name>
    <dbReference type="NCBI Taxonomy" id="390896"/>
    <lineage>
        <taxon>Eukaryota</taxon>
        <taxon>Fungi</taxon>
        <taxon>Dikarya</taxon>
        <taxon>Ascomycota</taxon>
        <taxon>Pezizomycotina</taxon>
        <taxon>Dothideomycetes</taxon>
        <taxon>Pleosporomycetidae</taxon>
        <taxon>Pleosporales</taxon>
        <taxon>Massarineae</taxon>
        <taxon>Trematosphaeriaceae</taxon>
        <taxon>Trematosphaeria</taxon>
    </lineage>
</organism>
<name>A0A6A6I556_9PLEO</name>
<dbReference type="InterPro" id="IPR017853">
    <property type="entry name" value="GH"/>
</dbReference>
<dbReference type="SUPFAM" id="SSF51445">
    <property type="entry name" value="(Trans)glycosidases"/>
    <property type="match status" value="1"/>
</dbReference>
<evidence type="ECO:0000313" key="9">
    <source>
        <dbReference type="EMBL" id="KAF2245655.1"/>
    </source>
</evidence>
<evidence type="ECO:0000256" key="1">
    <source>
        <dbReference type="ARBA" id="ARBA00000966"/>
    </source>
</evidence>
<evidence type="ECO:0000256" key="3">
    <source>
        <dbReference type="ARBA" id="ARBA00012601"/>
    </source>
</evidence>
<feature type="chain" id="PRO_5025540755" description="cellulase" evidence="7">
    <location>
        <begin position="26"/>
        <end position="389"/>
    </location>
</feature>
<keyword evidence="5 6" id="KW-0326">Glycosidase</keyword>
<gene>
    <name evidence="9" type="ORF">BU26DRAFT_522064</name>
</gene>
<dbReference type="Gene3D" id="3.20.20.80">
    <property type="entry name" value="Glycosidases"/>
    <property type="match status" value="1"/>
</dbReference>
<feature type="signal peptide" evidence="7">
    <location>
        <begin position="1"/>
        <end position="25"/>
    </location>
</feature>
<dbReference type="GO" id="GO:0009251">
    <property type="term" value="P:glucan catabolic process"/>
    <property type="evidence" value="ECO:0007669"/>
    <property type="project" value="TreeGrafter"/>
</dbReference>
<dbReference type="InterPro" id="IPR018087">
    <property type="entry name" value="Glyco_hydro_5_CS"/>
</dbReference>
<keyword evidence="10" id="KW-1185">Reference proteome</keyword>
<evidence type="ECO:0000256" key="2">
    <source>
        <dbReference type="ARBA" id="ARBA00005641"/>
    </source>
</evidence>
<dbReference type="OrthoDB" id="5823761at2759"/>
<keyword evidence="4 6" id="KW-0378">Hydrolase</keyword>
<comment type="catalytic activity">
    <reaction evidence="1">
        <text>Endohydrolysis of (1-&gt;4)-beta-D-glucosidic linkages in cellulose, lichenin and cereal beta-D-glucans.</text>
        <dbReference type="EC" id="3.2.1.4"/>
    </reaction>
</comment>
<dbReference type="Pfam" id="PF00150">
    <property type="entry name" value="Cellulase"/>
    <property type="match status" value="1"/>
</dbReference>
<evidence type="ECO:0000256" key="5">
    <source>
        <dbReference type="ARBA" id="ARBA00023295"/>
    </source>
</evidence>
<dbReference type="EC" id="3.2.1.4" evidence="3"/>
<sequence>MIGFKSAVSLGLAAAVGVLVGGGSAEIIYAGVNSAGGEFAQQNLPGAFGIDFQFINETAIDFFLASGVNTIRIPFLLERMCPLETGLGATFNETYFEFLQDAVTYITMKGGYAILDAHNYMRYNDPSMQPQSGSIIGNSSDPKAASTEDLAAFWGELSKRFMTNPNVIFGIMNEPHDMPTSLVLQNDQAMIDAIRQAGAQQMILVPGNGFTGAQRWLNVTCSQNCTPNAEVLTAITDPMNNFAFDMHLYFDNDTSGTHEECTLAAPSNLAPVTAWLRENNYTAMLTEFGAGVNPTCFETLNNTLTFMEQNPQFIGWTYWAAGPLWGDYFLSVEPDEGPQANSTWPEVLEPHITAYQPMQRCGVSSSRQGGLVDDVAKVLEGCLGLRLPG</sequence>
<protein>
    <recommendedName>
        <fullName evidence="3">cellulase</fullName>
        <ecNumber evidence="3">3.2.1.4</ecNumber>
    </recommendedName>
</protein>
<evidence type="ECO:0000259" key="8">
    <source>
        <dbReference type="Pfam" id="PF00150"/>
    </source>
</evidence>
<dbReference type="GO" id="GO:0008810">
    <property type="term" value="F:cellulase activity"/>
    <property type="evidence" value="ECO:0007669"/>
    <property type="project" value="UniProtKB-EC"/>
</dbReference>
<evidence type="ECO:0000256" key="4">
    <source>
        <dbReference type="ARBA" id="ARBA00022801"/>
    </source>
</evidence>
<reference evidence="9" key="1">
    <citation type="journal article" date="2020" name="Stud. Mycol.">
        <title>101 Dothideomycetes genomes: a test case for predicting lifestyles and emergence of pathogens.</title>
        <authorList>
            <person name="Haridas S."/>
            <person name="Albert R."/>
            <person name="Binder M."/>
            <person name="Bloem J."/>
            <person name="Labutti K."/>
            <person name="Salamov A."/>
            <person name="Andreopoulos B."/>
            <person name="Baker S."/>
            <person name="Barry K."/>
            <person name="Bills G."/>
            <person name="Bluhm B."/>
            <person name="Cannon C."/>
            <person name="Castanera R."/>
            <person name="Culley D."/>
            <person name="Daum C."/>
            <person name="Ezra D."/>
            <person name="Gonzalez J."/>
            <person name="Henrissat B."/>
            <person name="Kuo A."/>
            <person name="Liang C."/>
            <person name="Lipzen A."/>
            <person name="Lutzoni F."/>
            <person name="Magnuson J."/>
            <person name="Mondo S."/>
            <person name="Nolan M."/>
            <person name="Ohm R."/>
            <person name="Pangilinan J."/>
            <person name="Park H.-J."/>
            <person name="Ramirez L."/>
            <person name="Alfaro M."/>
            <person name="Sun H."/>
            <person name="Tritt A."/>
            <person name="Yoshinaga Y."/>
            <person name="Zwiers L.-H."/>
            <person name="Turgeon B."/>
            <person name="Goodwin S."/>
            <person name="Spatafora J."/>
            <person name="Crous P."/>
            <person name="Grigoriev I."/>
        </authorList>
    </citation>
    <scope>NUCLEOTIDE SEQUENCE</scope>
    <source>
        <strain evidence="9">CBS 122368</strain>
    </source>
</reference>
<dbReference type="InterPro" id="IPR001547">
    <property type="entry name" value="Glyco_hydro_5"/>
</dbReference>
<dbReference type="GeneID" id="54583025"/>
<feature type="domain" description="Glycoside hydrolase family 5" evidence="8">
    <location>
        <begin position="33"/>
        <end position="322"/>
    </location>
</feature>
<dbReference type="PROSITE" id="PS00659">
    <property type="entry name" value="GLYCOSYL_HYDROL_F5"/>
    <property type="match status" value="1"/>
</dbReference>
<dbReference type="PANTHER" id="PTHR34142:SF1">
    <property type="entry name" value="GLYCOSIDE HYDROLASE FAMILY 5 DOMAIN-CONTAINING PROTEIN"/>
    <property type="match status" value="1"/>
</dbReference>
<accession>A0A6A6I556</accession>
<dbReference type="PANTHER" id="PTHR34142">
    <property type="entry name" value="ENDO-BETA-1,4-GLUCANASE A"/>
    <property type="match status" value="1"/>
</dbReference>
<evidence type="ECO:0000256" key="7">
    <source>
        <dbReference type="SAM" id="SignalP"/>
    </source>
</evidence>
<keyword evidence="7" id="KW-0732">Signal</keyword>
<evidence type="ECO:0000256" key="6">
    <source>
        <dbReference type="RuleBase" id="RU361153"/>
    </source>
</evidence>
<dbReference type="RefSeq" id="XP_033680659.1">
    <property type="nucleotide sequence ID" value="XM_033829695.1"/>
</dbReference>
<dbReference type="EMBL" id="ML987200">
    <property type="protein sequence ID" value="KAF2245655.1"/>
    <property type="molecule type" value="Genomic_DNA"/>
</dbReference>
<dbReference type="Proteomes" id="UP000800094">
    <property type="component" value="Unassembled WGS sequence"/>
</dbReference>
<dbReference type="AlphaFoldDB" id="A0A6A6I556"/>
<evidence type="ECO:0000313" key="10">
    <source>
        <dbReference type="Proteomes" id="UP000800094"/>
    </source>
</evidence>
<comment type="similarity">
    <text evidence="2 6">Belongs to the glycosyl hydrolase 5 (cellulase A) family.</text>
</comment>